<feature type="domain" description="LRAT" evidence="6">
    <location>
        <begin position="13"/>
        <end position="129"/>
    </location>
</feature>
<sequence>MAQFHGEPKPGDLIEILHIGYEHWAIYVGDGYVIHLTPPSDLLGASFSIICSVLSSKAVVRQELLRDVVGHCRYRVNNHLDHKYKPRPVKVIICSAKKKIGEEMEYRLLGKNCEHFVTDLRYGVPHSRQAEHTLIGGGVSLGLGILGMSDISLATIIHQWKPKELCRKATAQLICHSGGQALTHRTGSGPTGGPSRPPFLITR</sequence>
<dbReference type="GO" id="GO:0016410">
    <property type="term" value="F:N-acyltransferase activity"/>
    <property type="evidence" value="ECO:0007669"/>
    <property type="project" value="TreeGrafter"/>
</dbReference>
<dbReference type="EMBL" id="CAAGRJ010030066">
    <property type="protein sequence ID" value="VFV41312.1"/>
    <property type="molecule type" value="Genomic_DNA"/>
</dbReference>
<keyword evidence="3" id="KW-0378">Hydrolase</keyword>
<evidence type="ECO:0000256" key="5">
    <source>
        <dbReference type="SAM" id="MobiDB-lite"/>
    </source>
</evidence>
<name>A0A485PG79_LYNPA</name>
<keyword evidence="7" id="KW-0675">Receptor</keyword>
<organism evidence="7 8">
    <name type="scientific">Lynx pardinus</name>
    <name type="common">Iberian lynx</name>
    <name type="synonym">Felis pardina</name>
    <dbReference type="NCBI Taxonomy" id="191816"/>
    <lineage>
        <taxon>Eukaryota</taxon>
        <taxon>Metazoa</taxon>
        <taxon>Chordata</taxon>
        <taxon>Craniata</taxon>
        <taxon>Vertebrata</taxon>
        <taxon>Euteleostomi</taxon>
        <taxon>Mammalia</taxon>
        <taxon>Eutheria</taxon>
        <taxon>Laurasiatheria</taxon>
        <taxon>Carnivora</taxon>
        <taxon>Feliformia</taxon>
        <taxon>Felidae</taxon>
        <taxon>Felinae</taxon>
        <taxon>Lynx</taxon>
    </lineage>
</organism>
<dbReference type="GO" id="GO:0004623">
    <property type="term" value="F:phospholipase A2 activity"/>
    <property type="evidence" value="ECO:0007669"/>
    <property type="project" value="TreeGrafter"/>
</dbReference>
<feature type="region of interest" description="Disordered" evidence="5">
    <location>
        <begin position="182"/>
        <end position="203"/>
    </location>
</feature>
<keyword evidence="8" id="KW-1185">Reference proteome</keyword>
<dbReference type="InterPro" id="IPR051496">
    <property type="entry name" value="H-rev107_PLA/AT"/>
</dbReference>
<comment type="similarity">
    <text evidence="1">Belongs to the H-rev107 family.</text>
</comment>
<dbReference type="GO" id="GO:0008970">
    <property type="term" value="F:phospholipase A1 activity"/>
    <property type="evidence" value="ECO:0007669"/>
    <property type="project" value="TreeGrafter"/>
</dbReference>
<evidence type="ECO:0000256" key="4">
    <source>
        <dbReference type="ARBA" id="ARBA00023098"/>
    </source>
</evidence>
<dbReference type="Gene3D" id="3.90.1720.10">
    <property type="entry name" value="endopeptidase domain like (from Nostoc punctiforme)"/>
    <property type="match status" value="1"/>
</dbReference>
<keyword evidence="2" id="KW-0808">Transferase</keyword>
<evidence type="ECO:0000256" key="2">
    <source>
        <dbReference type="ARBA" id="ARBA00022679"/>
    </source>
</evidence>
<evidence type="ECO:0000259" key="6">
    <source>
        <dbReference type="PROSITE" id="PS51934"/>
    </source>
</evidence>
<dbReference type="AlphaFoldDB" id="A0A485PG79"/>
<dbReference type="PANTHER" id="PTHR13943:SF36">
    <property type="entry name" value="PHOSPHOLIPASE A AND ACYLTRANSFERASE 4"/>
    <property type="match status" value="1"/>
</dbReference>
<dbReference type="PANTHER" id="PTHR13943">
    <property type="entry name" value="HRAS-LIKE SUPPRESSOR - RELATED"/>
    <property type="match status" value="1"/>
</dbReference>
<evidence type="ECO:0000256" key="3">
    <source>
        <dbReference type="ARBA" id="ARBA00022801"/>
    </source>
</evidence>
<keyword evidence="4" id="KW-0443">Lipid metabolism</keyword>
<dbReference type="GO" id="GO:0005737">
    <property type="term" value="C:cytoplasm"/>
    <property type="evidence" value="ECO:0007669"/>
    <property type="project" value="TreeGrafter"/>
</dbReference>
<dbReference type="Proteomes" id="UP000386466">
    <property type="component" value="Unassembled WGS sequence"/>
</dbReference>
<evidence type="ECO:0000256" key="1">
    <source>
        <dbReference type="ARBA" id="ARBA00007824"/>
    </source>
</evidence>
<dbReference type="GO" id="GO:0070292">
    <property type="term" value="P:N-acylphosphatidylethanolamine metabolic process"/>
    <property type="evidence" value="ECO:0007669"/>
    <property type="project" value="TreeGrafter"/>
</dbReference>
<dbReference type="PROSITE" id="PS51934">
    <property type="entry name" value="LRAT"/>
    <property type="match status" value="1"/>
</dbReference>
<dbReference type="Pfam" id="PF04970">
    <property type="entry name" value="LRAT"/>
    <property type="match status" value="1"/>
</dbReference>
<gene>
    <name evidence="7" type="ORF">LYPA_23C007364</name>
</gene>
<protein>
    <submittedName>
        <fullName evidence="7">Retinoic acid receptor responder</fullName>
    </submittedName>
</protein>
<proteinExistence type="inferred from homology"/>
<evidence type="ECO:0000313" key="7">
    <source>
        <dbReference type="EMBL" id="VFV41312.1"/>
    </source>
</evidence>
<dbReference type="InterPro" id="IPR007053">
    <property type="entry name" value="LRAT_dom"/>
</dbReference>
<evidence type="ECO:0000313" key="8">
    <source>
        <dbReference type="Proteomes" id="UP000386466"/>
    </source>
</evidence>
<accession>A0A485PG79</accession>
<reference evidence="7 8" key="1">
    <citation type="submission" date="2019-01" db="EMBL/GenBank/DDBJ databases">
        <authorList>
            <person name="Alioto T."/>
            <person name="Alioto T."/>
        </authorList>
    </citation>
    <scope>NUCLEOTIDE SEQUENCE [LARGE SCALE GENOMIC DNA]</scope>
</reference>